<dbReference type="SUPFAM" id="SSF54427">
    <property type="entry name" value="NTF2-like"/>
    <property type="match status" value="1"/>
</dbReference>
<dbReference type="EMBL" id="VIVR01000001">
    <property type="protein sequence ID" value="TWE18202.1"/>
    <property type="molecule type" value="Genomic_DNA"/>
</dbReference>
<evidence type="ECO:0000313" key="3">
    <source>
        <dbReference type="Proteomes" id="UP000318416"/>
    </source>
</evidence>
<keyword evidence="2" id="KW-0413">Isomerase</keyword>
<organism evidence="2 3">
    <name type="scientific">Kitasatospora atroaurantiaca</name>
    <dbReference type="NCBI Taxonomy" id="285545"/>
    <lineage>
        <taxon>Bacteria</taxon>
        <taxon>Bacillati</taxon>
        <taxon>Actinomycetota</taxon>
        <taxon>Actinomycetes</taxon>
        <taxon>Kitasatosporales</taxon>
        <taxon>Streptomycetaceae</taxon>
        <taxon>Kitasatospora</taxon>
    </lineage>
</organism>
<dbReference type="InterPro" id="IPR037401">
    <property type="entry name" value="SnoaL-like"/>
</dbReference>
<dbReference type="Gene3D" id="3.10.450.50">
    <property type="match status" value="1"/>
</dbReference>
<evidence type="ECO:0000259" key="1">
    <source>
        <dbReference type="Pfam" id="PF12680"/>
    </source>
</evidence>
<protein>
    <submittedName>
        <fullName evidence="2">Ketosteroid isomerase-like protein</fullName>
    </submittedName>
</protein>
<dbReference type="RefSeq" id="WP_145791357.1">
    <property type="nucleotide sequence ID" value="NZ_BAAABR010000029.1"/>
</dbReference>
<keyword evidence="3" id="KW-1185">Reference proteome</keyword>
<reference evidence="2 3" key="1">
    <citation type="submission" date="2019-06" db="EMBL/GenBank/DDBJ databases">
        <title>Sequencing the genomes of 1000 actinobacteria strains.</title>
        <authorList>
            <person name="Klenk H.-P."/>
        </authorList>
    </citation>
    <scope>NUCLEOTIDE SEQUENCE [LARGE SCALE GENOMIC DNA]</scope>
    <source>
        <strain evidence="2 3">DSM 41649</strain>
    </source>
</reference>
<accession>A0A561ERG2</accession>
<evidence type="ECO:0000313" key="2">
    <source>
        <dbReference type="EMBL" id="TWE18202.1"/>
    </source>
</evidence>
<gene>
    <name evidence="2" type="ORF">FB465_3252</name>
</gene>
<dbReference type="Proteomes" id="UP000318416">
    <property type="component" value="Unassembled WGS sequence"/>
</dbReference>
<name>A0A561ERG2_9ACTN</name>
<sequence>MQAVEPALESPQIQRVREYYELVDSGAVRALVELFADSAEYHRPGYEPLVGRAQLEHFYRVQRVIREGRHTLTTVVESGDCVAVHGEFNGVLHDDRETSLRFADFFRLTPAGQFSRRDTFFFSPLV</sequence>
<dbReference type="AlphaFoldDB" id="A0A561ERG2"/>
<dbReference type="InterPro" id="IPR032710">
    <property type="entry name" value="NTF2-like_dom_sf"/>
</dbReference>
<comment type="caution">
    <text evidence="2">The sequence shown here is derived from an EMBL/GenBank/DDBJ whole genome shotgun (WGS) entry which is preliminary data.</text>
</comment>
<feature type="domain" description="SnoaL-like" evidence="1">
    <location>
        <begin position="16"/>
        <end position="113"/>
    </location>
</feature>
<dbReference type="Pfam" id="PF12680">
    <property type="entry name" value="SnoaL_2"/>
    <property type="match status" value="1"/>
</dbReference>
<dbReference type="OrthoDB" id="4772778at2"/>
<dbReference type="GO" id="GO:0016853">
    <property type="term" value="F:isomerase activity"/>
    <property type="evidence" value="ECO:0007669"/>
    <property type="project" value="UniProtKB-KW"/>
</dbReference>
<proteinExistence type="predicted"/>